<feature type="region of interest" description="Disordered" evidence="1">
    <location>
        <begin position="664"/>
        <end position="702"/>
    </location>
</feature>
<gene>
    <name evidence="4" type="ORF">SCHCODRAFT_232440</name>
</gene>
<feature type="region of interest" description="Disordered" evidence="1">
    <location>
        <begin position="25"/>
        <end position="63"/>
    </location>
</feature>
<evidence type="ECO:0000259" key="3">
    <source>
        <dbReference type="PROSITE" id="PS50213"/>
    </source>
</evidence>
<dbReference type="EMBL" id="GL377303">
    <property type="protein sequence ID" value="EFJ00980.1"/>
    <property type="molecule type" value="Genomic_DNA"/>
</dbReference>
<keyword evidence="5" id="KW-1185">Reference proteome</keyword>
<dbReference type="GO" id="GO:0005615">
    <property type="term" value="C:extracellular space"/>
    <property type="evidence" value="ECO:0007669"/>
    <property type="project" value="TreeGrafter"/>
</dbReference>
<feature type="compositionally biased region" description="Basic and acidic residues" evidence="1">
    <location>
        <begin position="572"/>
        <end position="582"/>
    </location>
</feature>
<reference evidence="4 5" key="1">
    <citation type="journal article" date="2010" name="Nat. Biotechnol.">
        <title>Genome sequence of the model mushroom Schizophyllum commune.</title>
        <authorList>
            <person name="Ohm R.A."/>
            <person name="de Jong J.F."/>
            <person name="Lugones L.G."/>
            <person name="Aerts A."/>
            <person name="Kothe E."/>
            <person name="Stajich J.E."/>
            <person name="de Vries R.P."/>
            <person name="Record E."/>
            <person name="Levasseur A."/>
            <person name="Baker S.E."/>
            <person name="Bartholomew K.A."/>
            <person name="Coutinho P.M."/>
            <person name="Erdmann S."/>
            <person name="Fowler T.J."/>
            <person name="Gathman A.C."/>
            <person name="Lombard V."/>
            <person name="Henrissat B."/>
            <person name="Knabe N."/>
            <person name="Kuees U."/>
            <person name="Lilly W.W."/>
            <person name="Lindquist E."/>
            <person name="Lucas S."/>
            <person name="Magnuson J.K."/>
            <person name="Piumi F."/>
            <person name="Raudaskoski M."/>
            <person name="Salamov A."/>
            <person name="Schmutz J."/>
            <person name="Schwarze F.W.M.R."/>
            <person name="vanKuyk P.A."/>
            <person name="Horton J.S."/>
            <person name="Grigoriev I.V."/>
            <person name="Woesten H.A.B."/>
        </authorList>
    </citation>
    <scope>NUCLEOTIDE SEQUENCE [LARGE SCALE GENOMIC DNA]</scope>
    <source>
        <strain evidence="5">H4-8 / FGSC 9210</strain>
    </source>
</reference>
<feature type="chain" id="PRO_5003120312" description="FAS1 domain-containing protein" evidence="2">
    <location>
        <begin position="20"/>
        <end position="768"/>
    </location>
</feature>
<dbReference type="PANTHER" id="PTHR10900:SF77">
    <property type="entry name" value="FI19380P1"/>
    <property type="match status" value="1"/>
</dbReference>
<dbReference type="KEGG" id="scm:SCHCO_02525527"/>
<dbReference type="PROSITE" id="PS50213">
    <property type="entry name" value="FAS1"/>
    <property type="match status" value="2"/>
</dbReference>
<dbReference type="SMART" id="SM00554">
    <property type="entry name" value="FAS1"/>
    <property type="match status" value="2"/>
</dbReference>
<feature type="compositionally biased region" description="Basic and acidic residues" evidence="1">
    <location>
        <begin position="372"/>
        <end position="400"/>
    </location>
</feature>
<feature type="compositionally biased region" description="Basic and acidic residues" evidence="1">
    <location>
        <begin position="469"/>
        <end position="500"/>
    </location>
</feature>
<organism evidence="5">
    <name type="scientific">Schizophyllum commune (strain H4-8 / FGSC 9210)</name>
    <name type="common">Split gill fungus</name>
    <dbReference type="NCBI Taxonomy" id="578458"/>
    <lineage>
        <taxon>Eukaryota</taxon>
        <taxon>Fungi</taxon>
        <taxon>Dikarya</taxon>
        <taxon>Basidiomycota</taxon>
        <taxon>Agaricomycotina</taxon>
        <taxon>Agaricomycetes</taxon>
        <taxon>Agaricomycetidae</taxon>
        <taxon>Agaricales</taxon>
        <taxon>Schizophyllaceae</taxon>
        <taxon>Schizophyllum</taxon>
    </lineage>
</organism>
<evidence type="ECO:0000313" key="4">
    <source>
        <dbReference type="EMBL" id="EFJ00980.1"/>
    </source>
</evidence>
<dbReference type="Proteomes" id="UP000007431">
    <property type="component" value="Unassembled WGS sequence"/>
</dbReference>
<feature type="compositionally biased region" description="Basic and acidic residues" evidence="1">
    <location>
        <begin position="26"/>
        <end position="51"/>
    </location>
</feature>
<dbReference type="PANTHER" id="PTHR10900">
    <property type="entry name" value="PERIOSTIN-RELATED"/>
    <property type="match status" value="1"/>
</dbReference>
<protein>
    <recommendedName>
        <fullName evidence="3">FAS1 domain-containing protein</fullName>
    </recommendedName>
</protein>
<dbReference type="STRING" id="578458.D8PW62"/>
<dbReference type="InterPro" id="IPR036378">
    <property type="entry name" value="FAS1_dom_sf"/>
</dbReference>
<dbReference type="Gene3D" id="2.30.180.10">
    <property type="entry name" value="FAS1 domain"/>
    <property type="match status" value="2"/>
</dbReference>
<dbReference type="Pfam" id="PF02469">
    <property type="entry name" value="Fasciclin"/>
    <property type="match status" value="2"/>
</dbReference>
<dbReference type="AlphaFoldDB" id="D8PW62"/>
<feature type="compositionally biased region" description="Basic residues" evidence="1">
    <location>
        <begin position="401"/>
        <end position="412"/>
    </location>
</feature>
<feature type="domain" description="FAS1" evidence="3">
    <location>
        <begin position="228"/>
        <end position="359"/>
    </location>
</feature>
<dbReference type="InParanoid" id="D8PW62"/>
<feature type="compositionally biased region" description="Basic and acidic residues" evidence="1">
    <location>
        <begin position="676"/>
        <end position="687"/>
    </location>
</feature>
<proteinExistence type="predicted"/>
<dbReference type="OMA" id="PFEHGPH"/>
<dbReference type="GeneID" id="9595663"/>
<evidence type="ECO:0000256" key="1">
    <source>
        <dbReference type="SAM" id="MobiDB-lite"/>
    </source>
</evidence>
<dbReference type="SUPFAM" id="SSF82153">
    <property type="entry name" value="FAS1 domain"/>
    <property type="match status" value="2"/>
</dbReference>
<feature type="domain" description="FAS1" evidence="3">
    <location>
        <begin position="69"/>
        <end position="225"/>
    </location>
</feature>
<feature type="compositionally biased region" description="Pro residues" evidence="1">
    <location>
        <begin position="526"/>
        <end position="544"/>
    </location>
</feature>
<keyword evidence="2" id="KW-0732">Signal</keyword>
<feature type="compositionally biased region" description="Pro residues" evidence="1">
    <location>
        <begin position="583"/>
        <end position="605"/>
    </location>
</feature>
<evidence type="ECO:0000313" key="5">
    <source>
        <dbReference type="Proteomes" id="UP000007431"/>
    </source>
</evidence>
<accession>D8PW62</accession>
<dbReference type="eggNOG" id="KOG1437">
    <property type="taxonomic scope" value="Eukaryota"/>
</dbReference>
<feature type="compositionally biased region" description="Pro residues" evidence="1">
    <location>
        <begin position="619"/>
        <end position="635"/>
    </location>
</feature>
<feature type="signal peptide" evidence="2">
    <location>
        <begin position="1"/>
        <end position="19"/>
    </location>
</feature>
<name>D8PW62_SCHCM</name>
<dbReference type="OrthoDB" id="7700931at2759"/>
<dbReference type="VEuPathDB" id="FungiDB:SCHCODRAFT_02525527"/>
<dbReference type="InterPro" id="IPR000782">
    <property type="entry name" value="FAS1_domain"/>
</dbReference>
<feature type="compositionally biased region" description="Basic and acidic residues" evidence="1">
    <location>
        <begin position="413"/>
        <end position="442"/>
    </location>
</feature>
<feature type="region of interest" description="Disordered" evidence="1">
    <location>
        <begin position="369"/>
        <end position="646"/>
    </location>
</feature>
<dbReference type="InterPro" id="IPR050904">
    <property type="entry name" value="Adhesion/Biosynth-related"/>
</dbReference>
<dbReference type="HOGENOM" id="CLU_026509_0_0_1"/>
<evidence type="ECO:0000256" key="2">
    <source>
        <dbReference type="SAM" id="SignalP"/>
    </source>
</evidence>
<sequence>MRGRYVLSILCAAAALARAAPSPDFIGREEAPQSPSRRDAQIPFDFDHAGGTEDSFEVTDGPRYPPHESRTIYQIVSDSLEFSKFAKAVDFVDDVVAYLNDSTADLTFFVAPDYDHDHLATRHEFYGIVAAIEGLTNRVVAEDSVRRAVASLLEYHTIPERLKIHDAPATASYPTRLAMSSSEDMRQRLKIEQRKHRRVAVNGRRIIREPIRASNGVIYVLDLPLSTPGSVYQALLDSSASTMLSAIKHAGLSELFESTSLMTVFAPDDRAFDHLPEDLRAYLFSEAGKPALKKLLEYHVAPNVLFYTDYVHGLAFDAMSLRRPEHDFVETEDDLVDTEDMASDLINDESRVEEIYIIIQVEQDFALQDGFPADHPHSPRDTHPYGHHDHHPENRQENARSPRRGGNRKPRDRRAPVFRKEEGRGERKGREPRPRHEWEGDHPPPPPRFDGPCPFRGDHPPPPPPFRGDSPREDRDDGSREDRGDGPREDHEDHFDEYPPRPEQLMRGPPSEDDARVPPSEYGDRLPPPPPPPRRGPHPPPPPPDCDRHHPRPPCRGDHPPPPPPPFYGDHPGPHHDEDNRRPPPPSHGPLPPFCGPLPPPPPPPHHPDEHHRAHHRPPPPPPPPRGPPHFPKPSPDALISTLDAQVPTLAGAPLYARVERFALPHPPFPRGPGRQAHDERYPERKASRGPSRKAHDKPPRTISRLTVDGVHVLTSDSVTANGPMHVLSRVLCPRQRGAENLEQTMVDEHVDPWADWEDWLPQWAEES</sequence>
<dbReference type="RefSeq" id="XP_003035882.1">
    <property type="nucleotide sequence ID" value="XM_003035836.1"/>
</dbReference>